<dbReference type="Gene3D" id="2.30.42.10">
    <property type="match status" value="1"/>
</dbReference>
<dbReference type="Pfam" id="PF13180">
    <property type="entry name" value="PDZ_2"/>
    <property type="match status" value="1"/>
</dbReference>
<keyword evidence="2" id="KW-0812">Transmembrane</keyword>
<proteinExistence type="predicted"/>
<keyword evidence="2" id="KW-0472">Membrane</keyword>
<organism evidence="4">
    <name type="scientific">uncultured Sulfurovum sp</name>
    <dbReference type="NCBI Taxonomy" id="269237"/>
    <lineage>
        <taxon>Bacteria</taxon>
        <taxon>Pseudomonadati</taxon>
        <taxon>Campylobacterota</taxon>
        <taxon>Epsilonproteobacteria</taxon>
        <taxon>Campylobacterales</taxon>
        <taxon>Sulfurovaceae</taxon>
        <taxon>Sulfurovum</taxon>
        <taxon>environmental samples</taxon>
    </lineage>
</organism>
<feature type="transmembrane region" description="Helical" evidence="2">
    <location>
        <begin position="20"/>
        <end position="41"/>
    </location>
</feature>
<gene>
    <name evidence="4" type="ORF">HELGO_WM9661</name>
</gene>
<dbReference type="InterPro" id="IPR036034">
    <property type="entry name" value="PDZ_sf"/>
</dbReference>
<feature type="region of interest" description="Disordered" evidence="1">
    <location>
        <begin position="150"/>
        <end position="184"/>
    </location>
</feature>
<dbReference type="SMART" id="SM00228">
    <property type="entry name" value="PDZ"/>
    <property type="match status" value="1"/>
</dbReference>
<dbReference type="InterPro" id="IPR001478">
    <property type="entry name" value="PDZ"/>
</dbReference>
<dbReference type="SUPFAM" id="SSF50156">
    <property type="entry name" value="PDZ domain-like"/>
    <property type="match status" value="1"/>
</dbReference>
<evidence type="ECO:0000259" key="3">
    <source>
        <dbReference type="SMART" id="SM00228"/>
    </source>
</evidence>
<feature type="compositionally biased region" description="Basic and acidic residues" evidence="1">
    <location>
        <begin position="163"/>
        <end position="184"/>
    </location>
</feature>
<dbReference type="EMBL" id="CACVAS010000168">
    <property type="protein sequence ID" value="CAA6828029.1"/>
    <property type="molecule type" value="Genomic_DNA"/>
</dbReference>
<feature type="domain" description="PDZ" evidence="3">
    <location>
        <begin position="209"/>
        <end position="283"/>
    </location>
</feature>
<reference evidence="4" key="1">
    <citation type="submission" date="2020-01" db="EMBL/GenBank/DDBJ databases">
        <authorList>
            <person name="Meier V. D."/>
            <person name="Meier V D."/>
        </authorList>
    </citation>
    <scope>NUCLEOTIDE SEQUENCE</scope>
    <source>
        <strain evidence="4">HLG_WM_MAG_01</strain>
    </source>
</reference>
<evidence type="ECO:0000256" key="1">
    <source>
        <dbReference type="SAM" id="MobiDB-lite"/>
    </source>
</evidence>
<name>A0A6S6U8C4_9BACT</name>
<accession>A0A6S6U8C4</accession>
<keyword evidence="2" id="KW-1133">Transmembrane helix</keyword>
<evidence type="ECO:0000313" key="4">
    <source>
        <dbReference type="EMBL" id="CAA6828029.1"/>
    </source>
</evidence>
<protein>
    <recommendedName>
        <fullName evidence="3">PDZ domain-containing protein</fullName>
    </recommendedName>
</protein>
<dbReference type="AlphaFoldDB" id="A0A6S6U8C4"/>
<sequence>MRKDGIMKRLFSPQGFKNILAIFVLLLLVKTLWFVVEILFLPTSGVTQGLKSDAKSLYYRVKLTPNKIAAPRVEKPKVVLKNDGDMKDIKLLALYNDSKVTIVTVMYKKKTKVLSRGDNINGFVLENGGIDFANFSKNAKIYKVSLYSPKGKSKSSISQVESTPREPKPKQSVEKPKNELGDVRDAGDHKIIDRSLLDHYAKNMKEIYKDIGIGEVKNDDNGLEGFRITFVRKSSPFAKLGVERNDVIKSINGQAITSYNAAFGVYKNIKNVENLTLVVKRGNEEMELEYEIE</sequence>
<evidence type="ECO:0000256" key="2">
    <source>
        <dbReference type="SAM" id="Phobius"/>
    </source>
</evidence>